<evidence type="ECO:0000313" key="3">
    <source>
        <dbReference type="EMBL" id="SKC69333.1"/>
    </source>
</evidence>
<evidence type="ECO:0000259" key="1">
    <source>
        <dbReference type="Pfam" id="PF00501"/>
    </source>
</evidence>
<feature type="domain" description="AMP-dependent synthetase/ligase" evidence="1">
    <location>
        <begin position="39"/>
        <end position="242"/>
    </location>
</feature>
<reference evidence="3 4" key="1">
    <citation type="submission" date="2017-02" db="EMBL/GenBank/DDBJ databases">
        <authorList>
            <person name="Varghese N."/>
            <person name="Submissions S."/>
        </authorList>
    </citation>
    <scope>NUCLEOTIDE SEQUENCE [LARGE SCALE GENOMIC DNA]</scope>
    <source>
        <strain evidence="3 4">VKM Ac-1787</strain>
    </source>
</reference>
<dbReference type="EMBL" id="FUZO01000002">
    <property type="protein sequence ID" value="SKC69333.1"/>
    <property type="molecule type" value="Genomic_DNA"/>
</dbReference>
<dbReference type="InterPro" id="IPR042099">
    <property type="entry name" value="ANL_N_sf"/>
</dbReference>
<dbReference type="InterPro" id="IPR050237">
    <property type="entry name" value="ATP-dep_AMP-bd_enzyme"/>
</dbReference>
<keyword evidence="3" id="KW-0436">Ligase</keyword>
<organism evidence="3 4">
    <name type="scientific">Plantibacter cousiniae</name>
    <name type="common">nom. nud.</name>
    <dbReference type="NCBI Taxonomy" id="199709"/>
    <lineage>
        <taxon>Bacteria</taxon>
        <taxon>Bacillati</taxon>
        <taxon>Actinomycetota</taxon>
        <taxon>Actinomycetes</taxon>
        <taxon>Micrococcales</taxon>
        <taxon>Microbacteriaceae</taxon>
        <taxon>Plantibacter</taxon>
    </lineage>
</organism>
<proteinExistence type="predicted"/>
<keyword evidence="4" id="KW-1185">Reference proteome</keyword>
<dbReference type="Proteomes" id="UP000190827">
    <property type="component" value="Unassembled WGS sequence"/>
</dbReference>
<dbReference type="SUPFAM" id="SSF56801">
    <property type="entry name" value="Acetyl-CoA synthetase-like"/>
    <property type="match status" value="1"/>
</dbReference>
<evidence type="ECO:0000313" key="4">
    <source>
        <dbReference type="Proteomes" id="UP000190827"/>
    </source>
</evidence>
<name>A0ABY1LNS2_9MICO</name>
<evidence type="ECO:0000259" key="2">
    <source>
        <dbReference type="Pfam" id="PF13193"/>
    </source>
</evidence>
<gene>
    <name evidence="3" type="ORF">SAMN06295973_2928</name>
</gene>
<dbReference type="Gene3D" id="3.30.300.30">
    <property type="match status" value="1"/>
</dbReference>
<dbReference type="PANTHER" id="PTHR43767">
    <property type="entry name" value="LONG-CHAIN-FATTY-ACID--COA LIGASE"/>
    <property type="match status" value="1"/>
</dbReference>
<accession>A0ABY1LNS2</accession>
<dbReference type="Pfam" id="PF00501">
    <property type="entry name" value="AMP-binding"/>
    <property type="match status" value="1"/>
</dbReference>
<dbReference type="Pfam" id="PF13193">
    <property type="entry name" value="AMP-binding_C"/>
    <property type="match status" value="1"/>
</dbReference>
<dbReference type="GO" id="GO:0016874">
    <property type="term" value="F:ligase activity"/>
    <property type="evidence" value="ECO:0007669"/>
    <property type="project" value="UniProtKB-KW"/>
</dbReference>
<protein>
    <submittedName>
        <fullName evidence="3">O-succinylbenzoic acid--CoA ligase</fullName>
    </submittedName>
</protein>
<dbReference type="PANTHER" id="PTHR43767:SF1">
    <property type="entry name" value="NONRIBOSOMAL PEPTIDE SYNTHASE PES1 (EUROFUNG)-RELATED"/>
    <property type="match status" value="1"/>
</dbReference>
<comment type="caution">
    <text evidence="3">The sequence shown here is derived from an EMBL/GenBank/DDBJ whole genome shotgun (WGS) entry which is preliminary data.</text>
</comment>
<sequence>MTRQLLPVDASASAMLAALETALDGSGPAVLPMQPGSSAAPAVVDDRVALVIETSGSTGVPKRVALSAEALLASAAGSAVALGGPEAHRRSSQWILALPTHYIAGVNVLLRSIVAGTRPLEAPTGSFDARAFCGLVERLDADAGFAALVPAQLRMLVDAAETSSSVRDALAGLAGLLVGGQATPAPLLERSAALGIRVVRSYGSSETSGGCLYDGVPFAGVEPRLVNGELLIAGPVLADGYLGEPDRTATAFPDDGGRRWYRTGDTAELVDGVVRVTGRADNVIISGGVNISLDRVQAVVRSVPGLAEAVVVAVPDERFGQASVIVTGVGTSSDQRPDDALLQTARDAVAEALGRPARPARLVRLAELPLLASGKPDLVALRSRLG</sequence>
<dbReference type="InterPro" id="IPR025110">
    <property type="entry name" value="AMP-bd_C"/>
</dbReference>
<dbReference type="Gene3D" id="3.40.50.12780">
    <property type="entry name" value="N-terminal domain of ligase-like"/>
    <property type="match status" value="1"/>
</dbReference>
<dbReference type="RefSeq" id="WP_079706651.1">
    <property type="nucleotide sequence ID" value="NZ_FUZO01000002.1"/>
</dbReference>
<feature type="domain" description="AMP-binding enzyme C-terminal" evidence="2">
    <location>
        <begin position="296"/>
        <end position="375"/>
    </location>
</feature>
<dbReference type="InterPro" id="IPR045851">
    <property type="entry name" value="AMP-bd_C_sf"/>
</dbReference>
<dbReference type="InterPro" id="IPR000873">
    <property type="entry name" value="AMP-dep_synth/lig_dom"/>
</dbReference>